<protein>
    <submittedName>
        <fullName evidence="1">Uncharacterized protein</fullName>
    </submittedName>
</protein>
<proteinExistence type="predicted"/>
<gene>
    <name evidence="1" type="ORF">GALL_423720</name>
</gene>
<accession>A0A1J5QEM0</accession>
<organism evidence="1">
    <name type="scientific">mine drainage metagenome</name>
    <dbReference type="NCBI Taxonomy" id="410659"/>
    <lineage>
        <taxon>unclassified sequences</taxon>
        <taxon>metagenomes</taxon>
        <taxon>ecological metagenomes</taxon>
    </lineage>
</organism>
<sequence length="180" mass="19015">MRSGRIFDPRTGRRGVRLVTTTHDGRGTVMADEKSDGIAVLQGEAGRDLRWVVSVDEGRGSLLVMLTLFRGGHRAPGIGFDGTMSLGGAVLESSRGRADGYPWHVMARTDASATRVVATTDRGTEVELALSAFMPEYGSTFAAAVMPDGECPCALRVERDGAILDVGPQPSWPCPPAIGG</sequence>
<dbReference type="EMBL" id="MLJW01002006">
    <property type="protein sequence ID" value="OIQ75955.1"/>
    <property type="molecule type" value="Genomic_DNA"/>
</dbReference>
<comment type="caution">
    <text evidence="1">The sequence shown here is derived from an EMBL/GenBank/DDBJ whole genome shotgun (WGS) entry which is preliminary data.</text>
</comment>
<name>A0A1J5QEM0_9ZZZZ</name>
<evidence type="ECO:0000313" key="1">
    <source>
        <dbReference type="EMBL" id="OIQ75955.1"/>
    </source>
</evidence>
<reference evidence="1" key="1">
    <citation type="submission" date="2016-10" db="EMBL/GenBank/DDBJ databases">
        <title>Sequence of Gallionella enrichment culture.</title>
        <authorList>
            <person name="Poehlein A."/>
            <person name="Muehling M."/>
            <person name="Daniel R."/>
        </authorList>
    </citation>
    <scope>NUCLEOTIDE SEQUENCE</scope>
</reference>
<dbReference type="AlphaFoldDB" id="A0A1J5QEM0"/>